<sequence>MSSTDNRRSALSRGQDVQPRGEARGYTRSPWIPRNGFDRLRNAVLSPEGHGLGLGSLDAITIAIAIAYRART</sequence>
<name>A0AAU7CMR9_9BACT</name>
<dbReference type="EMBL" id="CP155447">
    <property type="protein sequence ID" value="XBH06531.1"/>
    <property type="molecule type" value="Genomic_DNA"/>
</dbReference>
<gene>
    <name evidence="2" type="ORF">V5E97_10980</name>
</gene>
<reference evidence="2" key="1">
    <citation type="submission" date="2024-05" db="EMBL/GenBank/DDBJ databases">
        <title>Planctomycetes of the genus Singulisphaera possess chitinolytic capabilities.</title>
        <authorList>
            <person name="Ivanova A."/>
        </authorList>
    </citation>
    <scope>NUCLEOTIDE SEQUENCE</scope>
    <source>
        <strain evidence="2">Ch08T</strain>
    </source>
</reference>
<dbReference type="AlphaFoldDB" id="A0AAU7CMR9"/>
<feature type="region of interest" description="Disordered" evidence="1">
    <location>
        <begin position="1"/>
        <end position="35"/>
    </location>
</feature>
<accession>A0AAU7CMR9</accession>
<protein>
    <submittedName>
        <fullName evidence="2">Uncharacterized protein</fullName>
    </submittedName>
</protein>
<evidence type="ECO:0000256" key="1">
    <source>
        <dbReference type="SAM" id="MobiDB-lite"/>
    </source>
</evidence>
<evidence type="ECO:0000313" key="2">
    <source>
        <dbReference type="EMBL" id="XBH06531.1"/>
    </source>
</evidence>
<organism evidence="2">
    <name type="scientific">Singulisphaera sp. Ch08</name>
    <dbReference type="NCBI Taxonomy" id="3120278"/>
    <lineage>
        <taxon>Bacteria</taxon>
        <taxon>Pseudomonadati</taxon>
        <taxon>Planctomycetota</taxon>
        <taxon>Planctomycetia</taxon>
        <taxon>Isosphaerales</taxon>
        <taxon>Isosphaeraceae</taxon>
        <taxon>Singulisphaera</taxon>
    </lineage>
</organism>
<dbReference type="RefSeq" id="WP_406699381.1">
    <property type="nucleotide sequence ID" value="NZ_CP155447.1"/>
</dbReference>
<proteinExistence type="predicted"/>